<evidence type="ECO:0000256" key="16">
    <source>
        <dbReference type="ARBA" id="ARBA00038848"/>
    </source>
</evidence>
<name>A0A7Z7HRX8_9PROT</name>
<evidence type="ECO:0000313" key="25">
    <source>
        <dbReference type="EMBL" id="SMB27736.1"/>
    </source>
</evidence>
<keyword evidence="11" id="KW-0472">Membrane</keyword>
<evidence type="ECO:0000256" key="4">
    <source>
        <dbReference type="ARBA" id="ARBA00022475"/>
    </source>
</evidence>
<dbReference type="InterPro" id="IPR006683">
    <property type="entry name" value="Thioestr_dom"/>
</dbReference>
<evidence type="ECO:0000256" key="8">
    <source>
        <dbReference type="ARBA" id="ARBA00022832"/>
    </source>
</evidence>
<evidence type="ECO:0000256" key="21">
    <source>
        <dbReference type="ARBA" id="ARBA00047969"/>
    </source>
</evidence>
<evidence type="ECO:0000256" key="17">
    <source>
        <dbReference type="ARBA" id="ARBA00040123"/>
    </source>
</evidence>
<evidence type="ECO:0000256" key="5">
    <source>
        <dbReference type="ARBA" id="ARBA00022490"/>
    </source>
</evidence>
<dbReference type="Proteomes" id="UP000242886">
    <property type="component" value="Chromosome SDENCHOL"/>
</dbReference>
<evidence type="ECO:0000256" key="6">
    <source>
        <dbReference type="ARBA" id="ARBA00022703"/>
    </source>
</evidence>
<evidence type="ECO:0000256" key="10">
    <source>
        <dbReference type="ARBA" id="ARBA00023098"/>
    </source>
</evidence>
<protein>
    <recommendedName>
        <fullName evidence="17">Acyl-coenzyme A thioesterase THEM4</fullName>
        <ecNumber evidence="16">3.1.2.2</ecNumber>
    </recommendedName>
    <alternativeName>
        <fullName evidence="18">Thioesterase superfamily member 4</fullName>
    </alternativeName>
</protein>
<evidence type="ECO:0000256" key="2">
    <source>
        <dbReference type="ARBA" id="ARBA00004496"/>
    </source>
</evidence>
<dbReference type="Gene3D" id="3.10.129.10">
    <property type="entry name" value="Hotdog Thioesterase"/>
    <property type="match status" value="1"/>
</dbReference>
<sequence>MKHEDSNDANDIDSDRQHVMLDISDPQAPPPNADWAARREAADALRRLIGLMATTTSDAAVMRALARSLHAQAELLAEAPQMHGRAAFAEFEQGRMGSWGDIARETNPLSGRSNPLAPPLLLWLEGDTAHGRATLGWQYEGPPSSVHGGFVCALFDHFLGMAQRLTGQPGVTGTLTTRFHHPTPLNTELELVGRVVEVSGRKNLLRGEIRANGMLTASCEGTFIFISKQRFRAMVASHNGEATA</sequence>
<gene>
    <name evidence="25" type="ORF">SDENCHOL_20454</name>
</gene>
<evidence type="ECO:0000256" key="18">
    <source>
        <dbReference type="ARBA" id="ARBA00043210"/>
    </source>
</evidence>
<dbReference type="EMBL" id="LT837803">
    <property type="protein sequence ID" value="SMB27736.1"/>
    <property type="molecule type" value="Genomic_DNA"/>
</dbReference>
<keyword evidence="12" id="KW-0966">Cell projection</keyword>
<evidence type="ECO:0000256" key="7">
    <source>
        <dbReference type="ARBA" id="ARBA00022801"/>
    </source>
</evidence>
<keyword evidence="8" id="KW-0276">Fatty acid metabolism</keyword>
<dbReference type="InterPro" id="IPR052365">
    <property type="entry name" value="THEM4/THEM5_acyl-CoA_thioest"/>
</dbReference>
<keyword evidence="6" id="KW-0053">Apoptosis</keyword>
<comment type="catalytic activity">
    <reaction evidence="14">
        <text>(9Z)-octadecenoyl-CoA + H2O = (9Z)-octadecenoate + CoA + H(+)</text>
        <dbReference type="Rhea" id="RHEA:40139"/>
        <dbReference type="ChEBI" id="CHEBI:15377"/>
        <dbReference type="ChEBI" id="CHEBI:15378"/>
        <dbReference type="ChEBI" id="CHEBI:30823"/>
        <dbReference type="ChEBI" id="CHEBI:57287"/>
        <dbReference type="ChEBI" id="CHEBI:57387"/>
    </reaction>
    <physiologicalReaction direction="left-to-right" evidence="14">
        <dbReference type="Rhea" id="RHEA:40140"/>
    </physiologicalReaction>
</comment>
<keyword evidence="9" id="KW-0809">Transit peptide</keyword>
<keyword evidence="7" id="KW-0378">Hydrolase</keyword>
<comment type="subcellular location">
    <subcellularLocation>
        <location evidence="3">Cell projection</location>
        <location evidence="3">Ruffle membrane</location>
    </subcellularLocation>
    <subcellularLocation>
        <location evidence="2">Cytoplasm</location>
    </subcellularLocation>
    <subcellularLocation>
        <location evidence="1">Membrane</location>
        <topology evidence="1">Peripheral membrane protein</topology>
    </subcellularLocation>
</comment>
<comment type="catalytic activity">
    <reaction evidence="19">
        <text>octanoyl-CoA + H2O = octanoate + CoA + H(+)</text>
        <dbReference type="Rhea" id="RHEA:30143"/>
        <dbReference type="ChEBI" id="CHEBI:15377"/>
        <dbReference type="ChEBI" id="CHEBI:15378"/>
        <dbReference type="ChEBI" id="CHEBI:25646"/>
        <dbReference type="ChEBI" id="CHEBI:57287"/>
        <dbReference type="ChEBI" id="CHEBI:57386"/>
    </reaction>
    <physiologicalReaction direction="left-to-right" evidence="19">
        <dbReference type="Rhea" id="RHEA:30144"/>
    </physiologicalReaction>
</comment>
<keyword evidence="10" id="KW-0443">Lipid metabolism</keyword>
<dbReference type="SUPFAM" id="SSF54637">
    <property type="entry name" value="Thioesterase/thiol ester dehydrase-isomerase"/>
    <property type="match status" value="1"/>
</dbReference>
<dbReference type="Pfam" id="PF03061">
    <property type="entry name" value="4HBT"/>
    <property type="match status" value="1"/>
</dbReference>
<evidence type="ECO:0000256" key="15">
    <source>
        <dbReference type="ARBA" id="ARBA00038456"/>
    </source>
</evidence>
<keyword evidence="4" id="KW-1003">Cell membrane</keyword>
<organism evidence="25 26">
    <name type="scientific">Sterolibacterium denitrificans</name>
    <dbReference type="NCBI Taxonomy" id="157592"/>
    <lineage>
        <taxon>Bacteria</taxon>
        <taxon>Pseudomonadati</taxon>
        <taxon>Pseudomonadota</taxon>
        <taxon>Betaproteobacteria</taxon>
        <taxon>Nitrosomonadales</taxon>
        <taxon>Sterolibacteriaceae</taxon>
        <taxon>Sterolibacterium</taxon>
    </lineage>
</organism>
<evidence type="ECO:0000256" key="13">
    <source>
        <dbReference type="ARBA" id="ARBA00035852"/>
    </source>
</evidence>
<accession>A0A7Z7HRX8</accession>
<dbReference type="PANTHER" id="PTHR12418">
    <property type="entry name" value="ACYL-COENZYME A THIOESTERASE THEM4"/>
    <property type="match status" value="1"/>
</dbReference>
<evidence type="ECO:0000256" key="14">
    <source>
        <dbReference type="ARBA" id="ARBA00037002"/>
    </source>
</evidence>
<proteinExistence type="inferred from homology"/>
<reference evidence="25" key="1">
    <citation type="submission" date="2017-03" db="EMBL/GenBank/DDBJ databases">
        <authorList>
            <consortium name="AG Boll"/>
        </authorList>
    </citation>
    <scope>NUCLEOTIDE SEQUENCE [LARGE SCALE GENOMIC DNA]</scope>
    <source>
        <strain evidence="25">Chol</strain>
    </source>
</reference>
<evidence type="ECO:0000256" key="19">
    <source>
        <dbReference type="ARBA" id="ARBA00047588"/>
    </source>
</evidence>
<dbReference type="InterPro" id="IPR029069">
    <property type="entry name" value="HotDog_dom_sf"/>
</dbReference>
<evidence type="ECO:0000256" key="3">
    <source>
        <dbReference type="ARBA" id="ARBA00004632"/>
    </source>
</evidence>
<comment type="catalytic activity">
    <reaction evidence="20">
        <text>hexadecanoyl-CoA + H2O = hexadecanoate + CoA + H(+)</text>
        <dbReference type="Rhea" id="RHEA:16645"/>
        <dbReference type="ChEBI" id="CHEBI:7896"/>
        <dbReference type="ChEBI" id="CHEBI:15377"/>
        <dbReference type="ChEBI" id="CHEBI:15378"/>
        <dbReference type="ChEBI" id="CHEBI:57287"/>
        <dbReference type="ChEBI" id="CHEBI:57379"/>
        <dbReference type="EC" id="3.1.2.2"/>
    </reaction>
    <physiologicalReaction direction="left-to-right" evidence="20">
        <dbReference type="Rhea" id="RHEA:16646"/>
    </physiologicalReaction>
</comment>
<dbReference type="GO" id="GO:0016020">
    <property type="term" value="C:membrane"/>
    <property type="evidence" value="ECO:0007669"/>
    <property type="project" value="UniProtKB-SubCell"/>
</dbReference>
<evidence type="ECO:0000256" key="20">
    <source>
        <dbReference type="ARBA" id="ARBA00047734"/>
    </source>
</evidence>
<evidence type="ECO:0000259" key="24">
    <source>
        <dbReference type="Pfam" id="PF03061"/>
    </source>
</evidence>
<keyword evidence="26" id="KW-1185">Reference proteome</keyword>
<dbReference type="EC" id="3.1.2.2" evidence="16"/>
<keyword evidence="5" id="KW-0963">Cytoplasm</keyword>
<comment type="similarity">
    <text evidence="15">Belongs to the THEM4/THEM5 thioesterase family.</text>
</comment>
<evidence type="ECO:0000256" key="1">
    <source>
        <dbReference type="ARBA" id="ARBA00004170"/>
    </source>
</evidence>
<dbReference type="GO" id="GO:0006631">
    <property type="term" value="P:fatty acid metabolic process"/>
    <property type="evidence" value="ECO:0007669"/>
    <property type="project" value="UniProtKB-KW"/>
</dbReference>
<dbReference type="AlphaFoldDB" id="A0A7Z7HRX8"/>
<comment type="catalytic activity">
    <reaction evidence="13">
        <text>(5Z,8Z,11Z,14Z)-eicosatetraenoyl-CoA + H2O = (5Z,8Z,11Z,14Z)-eicosatetraenoate + CoA + H(+)</text>
        <dbReference type="Rhea" id="RHEA:40151"/>
        <dbReference type="ChEBI" id="CHEBI:15377"/>
        <dbReference type="ChEBI" id="CHEBI:15378"/>
        <dbReference type="ChEBI" id="CHEBI:32395"/>
        <dbReference type="ChEBI" id="CHEBI:57287"/>
        <dbReference type="ChEBI" id="CHEBI:57368"/>
    </reaction>
    <physiologicalReaction direction="left-to-right" evidence="13">
        <dbReference type="Rhea" id="RHEA:40152"/>
    </physiologicalReaction>
</comment>
<evidence type="ECO:0000256" key="9">
    <source>
        <dbReference type="ARBA" id="ARBA00022946"/>
    </source>
</evidence>
<comment type="catalytic activity">
    <reaction evidence="23">
        <text>tetradecanoyl-CoA + H2O = tetradecanoate + CoA + H(+)</text>
        <dbReference type="Rhea" id="RHEA:40119"/>
        <dbReference type="ChEBI" id="CHEBI:15377"/>
        <dbReference type="ChEBI" id="CHEBI:15378"/>
        <dbReference type="ChEBI" id="CHEBI:30807"/>
        <dbReference type="ChEBI" id="CHEBI:57287"/>
        <dbReference type="ChEBI" id="CHEBI:57385"/>
    </reaction>
    <physiologicalReaction direction="left-to-right" evidence="23">
        <dbReference type="Rhea" id="RHEA:40120"/>
    </physiologicalReaction>
</comment>
<evidence type="ECO:0000256" key="22">
    <source>
        <dbReference type="ARBA" id="ARBA00048074"/>
    </source>
</evidence>
<feature type="domain" description="Thioesterase" evidence="24">
    <location>
        <begin position="146"/>
        <end position="212"/>
    </location>
</feature>
<dbReference type="PANTHER" id="PTHR12418:SF19">
    <property type="entry name" value="ACYL-COENZYME A THIOESTERASE THEM4"/>
    <property type="match status" value="1"/>
</dbReference>
<dbReference type="RefSeq" id="WP_197706888.1">
    <property type="nucleotide sequence ID" value="NZ_LT837803.1"/>
</dbReference>
<evidence type="ECO:0000256" key="23">
    <source>
        <dbReference type="ARBA" id="ARBA00048180"/>
    </source>
</evidence>
<evidence type="ECO:0000256" key="12">
    <source>
        <dbReference type="ARBA" id="ARBA00023273"/>
    </source>
</evidence>
<comment type="catalytic activity">
    <reaction evidence="22">
        <text>dodecanoyl-CoA + H2O = dodecanoate + CoA + H(+)</text>
        <dbReference type="Rhea" id="RHEA:30135"/>
        <dbReference type="ChEBI" id="CHEBI:15377"/>
        <dbReference type="ChEBI" id="CHEBI:15378"/>
        <dbReference type="ChEBI" id="CHEBI:18262"/>
        <dbReference type="ChEBI" id="CHEBI:57287"/>
        <dbReference type="ChEBI" id="CHEBI:57375"/>
    </reaction>
    <physiologicalReaction direction="left-to-right" evidence="22">
        <dbReference type="Rhea" id="RHEA:30136"/>
    </physiologicalReaction>
</comment>
<dbReference type="GO" id="GO:0005737">
    <property type="term" value="C:cytoplasm"/>
    <property type="evidence" value="ECO:0007669"/>
    <property type="project" value="UniProtKB-SubCell"/>
</dbReference>
<comment type="catalytic activity">
    <reaction evidence="21">
        <text>decanoyl-CoA + H2O = decanoate + CoA + H(+)</text>
        <dbReference type="Rhea" id="RHEA:40059"/>
        <dbReference type="ChEBI" id="CHEBI:15377"/>
        <dbReference type="ChEBI" id="CHEBI:15378"/>
        <dbReference type="ChEBI" id="CHEBI:27689"/>
        <dbReference type="ChEBI" id="CHEBI:57287"/>
        <dbReference type="ChEBI" id="CHEBI:61430"/>
    </reaction>
    <physiologicalReaction direction="left-to-right" evidence="21">
        <dbReference type="Rhea" id="RHEA:40060"/>
    </physiologicalReaction>
</comment>
<evidence type="ECO:0000313" key="26">
    <source>
        <dbReference type="Proteomes" id="UP000242886"/>
    </source>
</evidence>
<dbReference type="GO" id="GO:0016790">
    <property type="term" value="F:thiolester hydrolase activity"/>
    <property type="evidence" value="ECO:0007669"/>
    <property type="project" value="UniProtKB-ARBA"/>
</dbReference>
<evidence type="ECO:0000256" key="11">
    <source>
        <dbReference type="ARBA" id="ARBA00023136"/>
    </source>
</evidence>
<dbReference type="CDD" id="cd03443">
    <property type="entry name" value="PaaI_thioesterase"/>
    <property type="match status" value="1"/>
</dbReference>